<evidence type="ECO:0000313" key="2">
    <source>
        <dbReference type="EMBL" id="KAK3050792.1"/>
    </source>
</evidence>
<evidence type="ECO:0000313" key="3">
    <source>
        <dbReference type="Proteomes" id="UP001271007"/>
    </source>
</evidence>
<dbReference type="Proteomes" id="UP001271007">
    <property type="component" value="Unassembled WGS sequence"/>
</dbReference>
<sequence>MANDQTVPVRRKRNVTNFVRSTMKSFLSRKKTPTEPLSATEEAYQALSSPPPPPISPGVKKSASRWKRSKKQVEVAPEVNLAAVLPPTDDFRTSLLMPTFAARFSMLREQDDPNSLLGKASDDSVLQPRRRSRMDFGGLGDIAEVSSIRSQVRPPFAYGRQDSFASEDGYASENDSHNGSVLSRARPGEGNTMFGGRQKVYMIPKASASSSRSLGKVRYEDDIGMSAFQRYKRELEQQAVQARTSEEGHSFDFGLDRIEPGEDYPGHATTPNDSAKDLSHSPSLSSNEKKRSTSSTSPSEARSSTIATSVTSQPASSVPVSSAQPSATPQVAPPLKRADTKTRRLYEQGLDQHMYDQQASAMTRLNSIHRQRGVKQAPPVLYSTRSTGNLHEKARQPVYAVRPQSPEAMLNNFGSIRRQASNTSSPNLSGPVSPMTPHDLDGDGSMALTQALEPGDRGKATAMGAFNKPKQSFDENQYLERQRQLQRSASNAAVKKQVATPSAVAQRMDRFDFEREHSDSDASARSRSRPRAPVPEVPNAYNVFQRAAQMNTAPGAQQFDKTTLPDTHRTFFGNISASDSEDEDDSMSRSTQQPYAQQDYGYSGHHGRWQPTALPSVSEHPALRRYKSKASLAEEDEDLEFLGVDTSQSASFRLPEHPVVSNTDPDIDSPTLGPGAGSTPLTGMMHHLRQQSNVSSITQGEEKHSLDASEVPDVPDWNPKNLDLIHHPIQPTLDSDSRISTYTSSNPFDLEERDNPSRLGERASRASISPIDGQRSFGNFDSRAPSRSTFMNRQSAVSQLTPEGEGEEEGSWQNELQRQHTRDASNATQQERDAFQGELEARRIAAQEKIAQAISKSRSASPAPSATGGPGFRGFGMLRSRPSRESVTDNGQRTQAPPKAMKMLGLSGGSGNASSTTLNSQYERGGYSLDIGRQRDISATRPPLPDNPPRALQQHDQYARREWQQGRSRENSESRPMVRPQSGLSPVSSAGGRSRANSEAAGGRSRSRTGPYRDDLEKAMVEGTGSSAASPMIPHEFTPRPSPDVVQGSFEQTRARSNSRPQMTGYFDSNGLQPLQTGSRERLSPGVGPPVTLSPNVYSPGPASARGVPPSPFASNMTPPLSGANTPVSSTFTPGQAPPSSGSSGRPNIPLRKKTISKGDISEPTLIMSTSNIDTVELPVGASLKNGMEEAPPLPPINPRRRATKAIFGLGQRKESDDITPTFGARSKTPDPWVGNRPAEPDYSFEPPGLVNRSGSETRSPRVPATKQSYDQSPSMRQNGFAPTNGSPERMGRPPVPPQPVGYEGGMF</sequence>
<feature type="compositionally biased region" description="Basic and acidic residues" evidence="1">
    <location>
        <begin position="957"/>
        <end position="973"/>
    </location>
</feature>
<feature type="region of interest" description="Disordered" evidence="1">
    <location>
        <begin position="237"/>
        <end position="340"/>
    </location>
</feature>
<feature type="compositionally biased region" description="Polar residues" evidence="1">
    <location>
        <begin position="732"/>
        <end position="747"/>
    </location>
</feature>
<feature type="compositionally biased region" description="Low complexity" evidence="1">
    <location>
        <begin position="1134"/>
        <end position="1147"/>
    </location>
</feature>
<feature type="compositionally biased region" description="Polar residues" evidence="1">
    <location>
        <begin position="785"/>
        <end position="801"/>
    </location>
</feature>
<feature type="region of interest" description="Disordered" evidence="1">
    <location>
        <begin position="26"/>
        <end position="68"/>
    </location>
</feature>
<feature type="region of interest" description="Disordered" evidence="1">
    <location>
        <begin position="1209"/>
        <end position="1308"/>
    </location>
</feature>
<feature type="compositionally biased region" description="Basic and acidic residues" evidence="1">
    <location>
        <begin position="244"/>
        <end position="260"/>
    </location>
</feature>
<feature type="compositionally biased region" description="Polar residues" evidence="1">
    <location>
        <begin position="1113"/>
        <end position="1133"/>
    </location>
</feature>
<feature type="compositionally biased region" description="Polar residues" evidence="1">
    <location>
        <begin position="690"/>
        <end position="699"/>
    </location>
</feature>
<feature type="region of interest" description="Disordered" evidence="1">
    <location>
        <begin position="480"/>
        <end position="537"/>
    </location>
</feature>
<accession>A0AAJ0DBC2</accession>
<feature type="compositionally biased region" description="Low complexity" evidence="1">
    <location>
        <begin position="293"/>
        <end position="330"/>
    </location>
</feature>
<organism evidence="2 3">
    <name type="scientific">Extremus antarcticus</name>
    <dbReference type="NCBI Taxonomy" id="702011"/>
    <lineage>
        <taxon>Eukaryota</taxon>
        <taxon>Fungi</taxon>
        <taxon>Dikarya</taxon>
        <taxon>Ascomycota</taxon>
        <taxon>Pezizomycotina</taxon>
        <taxon>Dothideomycetes</taxon>
        <taxon>Dothideomycetidae</taxon>
        <taxon>Mycosphaerellales</taxon>
        <taxon>Extremaceae</taxon>
        <taxon>Extremus</taxon>
    </lineage>
</organism>
<feature type="region of interest" description="Disordered" evidence="1">
    <location>
        <begin position="418"/>
        <end position="438"/>
    </location>
</feature>
<proteinExistence type="predicted"/>
<feature type="region of interest" description="Disordered" evidence="1">
    <location>
        <begin position="557"/>
        <end position="616"/>
    </location>
</feature>
<name>A0AAJ0DBC2_9PEZI</name>
<protein>
    <submittedName>
        <fullName evidence="2">Uncharacterized protein</fullName>
    </submittedName>
</protein>
<evidence type="ECO:0000256" key="1">
    <source>
        <dbReference type="SAM" id="MobiDB-lite"/>
    </source>
</evidence>
<feature type="compositionally biased region" description="Basic and acidic residues" evidence="1">
    <location>
        <begin position="507"/>
        <end position="524"/>
    </location>
</feature>
<comment type="caution">
    <text evidence="2">The sequence shown here is derived from an EMBL/GenBank/DDBJ whole genome shotgun (WGS) entry which is preliminary data.</text>
</comment>
<feature type="compositionally biased region" description="Basic and acidic residues" evidence="1">
    <location>
        <begin position="1011"/>
        <end position="1020"/>
    </location>
</feature>
<feature type="compositionally biased region" description="Polar residues" evidence="1">
    <location>
        <begin position="418"/>
        <end position="430"/>
    </location>
</feature>
<gene>
    <name evidence="2" type="ORF">LTR09_007868</name>
</gene>
<dbReference type="EMBL" id="JAWDJX010000029">
    <property type="protein sequence ID" value="KAK3050792.1"/>
    <property type="molecule type" value="Genomic_DNA"/>
</dbReference>
<feature type="compositionally biased region" description="Polar residues" evidence="1">
    <location>
        <begin position="1266"/>
        <end position="1287"/>
    </location>
</feature>
<keyword evidence="3" id="KW-1185">Reference proteome</keyword>
<feature type="compositionally biased region" description="Polar residues" evidence="1">
    <location>
        <begin position="1049"/>
        <end position="1062"/>
    </location>
</feature>
<feature type="compositionally biased region" description="Basic and acidic residues" evidence="1">
    <location>
        <begin position="753"/>
        <end position="764"/>
    </location>
</feature>
<reference evidence="2" key="1">
    <citation type="submission" date="2023-04" db="EMBL/GenBank/DDBJ databases">
        <title>Black Yeasts Isolated from many extreme environments.</title>
        <authorList>
            <person name="Coleine C."/>
            <person name="Stajich J.E."/>
            <person name="Selbmann L."/>
        </authorList>
    </citation>
    <scope>NUCLEOTIDE SEQUENCE</scope>
    <source>
        <strain evidence="2">CCFEE 5312</strain>
    </source>
</reference>
<feature type="region of interest" description="Disordered" evidence="1">
    <location>
        <begin position="652"/>
        <end position="829"/>
    </location>
</feature>
<feature type="region of interest" description="Disordered" evidence="1">
    <location>
        <begin position="167"/>
        <end position="193"/>
    </location>
</feature>
<feature type="region of interest" description="Disordered" evidence="1">
    <location>
        <begin position="851"/>
        <end position="1175"/>
    </location>
</feature>